<evidence type="ECO:0000256" key="1">
    <source>
        <dbReference type="SAM" id="Phobius"/>
    </source>
</evidence>
<dbReference type="Proteomes" id="UP000007882">
    <property type="component" value="Chromosome"/>
</dbReference>
<feature type="transmembrane region" description="Helical" evidence="1">
    <location>
        <begin position="226"/>
        <end position="252"/>
    </location>
</feature>
<reference evidence="2 3" key="1">
    <citation type="submission" date="2012-02" db="EMBL/GenBank/DDBJ databases">
        <title>Complete genome sequence of Actinoplanes missouriensis 431 (= NBRC 102363).</title>
        <authorList>
            <person name="Ohnishi Y."/>
            <person name="Ishikawa J."/>
            <person name="Sekine M."/>
            <person name="Hosoyama A."/>
            <person name="Harada T."/>
            <person name="Narita H."/>
            <person name="Hata T."/>
            <person name="Konno Y."/>
            <person name="Tutikane K."/>
            <person name="Fujita N."/>
            <person name="Horinouchi S."/>
            <person name="Hayakawa M."/>
        </authorList>
    </citation>
    <scope>NUCLEOTIDE SEQUENCE [LARGE SCALE GENOMIC DNA]</scope>
    <source>
        <strain evidence="3">ATCC 14538 / DSM 43046 / CBS 188.64 / JCM 3121 / NBRC 102363 / NCIMB 12654 / NRRL B-3342 / UNCC 431</strain>
    </source>
</reference>
<feature type="transmembrane region" description="Helical" evidence="1">
    <location>
        <begin position="6"/>
        <end position="36"/>
    </location>
</feature>
<evidence type="ECO:0008006" key="4">
    <source>
        <dbReference type="Google" id="ProtNLM"/>
    </source>
</evidence>
<keyword evidence="1" id="KW-0812">Transmembrane</keyword>
<keyword evidence="3" id="KW-1185">Reference proteome</keyword>
<gene>
    <name evidence="2" type="ordered locus">AMIS_73500</name>
</gene>
<accession>I0HHT3</accession>
<keyword evidence="1" id="KW-0472">Membrane</keyword>
<dbReference type="STRING" id="512565.AMIS_73500"/>
<dbReference type="AlphaFoldDB" id="I0HHT3"/>
<dbReference type="OrthoDB" id="5150226at2"/>
<dbReference type="PATRIC" id="fig|512565.3.peg.7359"/>
<proteinExistence type="predicted"/>
<dbReference type="KEGG" id="ams:AMIS_73500"/>
<organism evidence="2 3">
    <name type="scientific">Actinoplanes missouriensis (strain ATCC 14538 / DSM 43046 / CBS 188.64 / JCM 3121 / NBRC 102363 / NCIMB 12654 / NRRL B-3342 / UNCC 431)</name>
    <dbReference type="NCBI Taxonomy" id="512565"/>
    <lineage>
        <taxon>Bacteria</taxon>
        <taxon>Bacillati</taxon>
        <taxon>Actinomycetota</taxon>
        <taxon>Actinomycetes</taxon>
        <taxon>Micromonosporales</taxon>
        <taxon>Micromonosporaceae</taxon>
        <taxon>Actinoplanes</taxon>
    </lineage>
</organism>
<feature type="transmembrane region" description="Helical" evidence="1">
    <location>
        <begin position="456"/>
        <end position="477"/>
    </location>
</feature>
<dbReference type="EMBL" id="AP012319">
    <property type="protein sequence ID" value="BAL92570.1"/>
    <property type="molecule type" value="Genomic_DNA"/>
</dbReference>
<dbReference type="InterPro" id="IPR027417">
    <property type="entry name" value="P-loop_NTPase"/>
</dbReference>
<keyword evidence="1" id="KW-1133">Transmembrane helix</keyword>
<feature type="transmembrane region" description="Helical" evidence="1">
    <location>
        <begin position="283"/>
        <end position="302"/>
    </location>
</feature>
<dbReference type="RefSeq" id="WP_014447454.1">
    <property type="nucleotide sequence ID" value="NC_017093.1"/>
</dbReference>
<evidence type="ECO:0000313" key="2">
    <source>
        <dbReference type="EMBL" id="BAL92570.1"/>
    </source>
</evidence>
<feature type="transmembrane region" description="Helical" evidence="1">
    <location>
        <begin position="489"/>
        <end position="508"/>
    </location>
</feature>
<dbReference type="SUPFAM" id="SSF52540">
    <property type="entry name" value="P-loop containing nucleoside triphosphate hydrolases"/>
    <property type="match status" value="1"/>
</dbReference>
<protein>
    <recommendedName>
        <fullName evidence="4">KAP NTPase domain-containing protein</fullName>
    </recommendedName>
</protein>
<name>I0HHT3_ACTM4</name>
<sequence>MLAGLFGATAVLLLAGRFFTAAGGVAVLAVSLFAWVRLQDLLYVERPGRVEAVVDPDDVIIWVVQARVVVDDPPSAFWTPTSATRPTRPGDIVTVLVPMHRRGRVRVEWQASQPPAAGPVLLLGRWRIAFARQHWIFGRPVWKDLTAEALLDLIGEIISDGVLGWHRSRCEKLAVPLESTSEFLGLSAAFDVSWRTIVQRGLRDQTGLFDATERSREEAVRRTFRLILVALAAIPIGILVVPRLVSVVWAALRSLYLGSLDPLRQFARWPGWVPADDMPRPDLWVLLASWAVGAVLVVAIVSRTVSGSVSARHAWRADLTAAVRWRLLDEYRKVANTQDPPTLQIRTAPGLAALTTDQVIARDEANRLSALVFDLGAGAVAISGARGVGKTTMLSSLTGPENETTLGLVVAAPVRYEPKDFLLHLYAELCAVVLDRLGARQAPSRLRRVLGRVRRALAAVILTAAVVCALALVFPGTREWFTQRYPLPQLPWTWALAATTLLVIAVWVRGPRPATAVALAAEATRRLRQTRYLQTVSTERSAGLGQSSMQAGWRRARQWAEQPHTLPDVVQSYRQFAADVADWWRSETGGRGKLLIGIDEADRIADPAAAELFVNEIKAIFGVPHCVYLVSVSEEALANFERRVVRMRTVFDSAFDHVIRLRPLTLRESVDLLRHRIAGVPDRAWVLCHSLAGGMPRDVLRTARNMIDVHRSSHGPSSVDYLAHHLVELEVQSVKRGFRLHTGDEPDRKLSELLADPEWPGGTGAELRAAAEGQLSGGGSATAIGAALLYYATVLDLFTERADLVDVWDGQDAESGEPELITELARAHSLLAVDPAVAVAQLQRIQAYLADEERRTGVLS</sequence>
<evidence type="ECO:0000313" key="3">
    <source>
        <dbReference type="Proteomes" id="UP000007882"/>
    </source>
</evidence>
<dbReference type="HOGENOM" id="CLU_332528_0_0_11"/>
<dbReference type="eggNOG" id="COG5635">
    <property type="taxonomic scope" value="Bacteria"/>
</dbReference>